<dbReference type="Gene3D" id="3.90.176.10">
    <property type="entry name" value="Toxin ADP-ribosyltransferase, Chain A, domain 1"/>
    <property type="match status" value="1"/>
</dbReference>
<dbReference type="SUPFAM" id="SSF56399">
    <property type="entry name" value="ADP-ribosylation"/>
    <property type="match status" value="1"/>
</dbReference>
<evidence type="ECO:0000259" key="4">
    <source>
        <dbReference type="Pfam" id="PF20148"/>
    </source>
</evidence>
<accession>A0ABS0GLH6</accession>
<keyword evidence="7" id="KW-1185">Reference proteome</keyword>
<protein>
    <submittedName>
        <fullName evidence="6">RHS domain-containing protein</fullName>
    </submittedName>
</protein>
<feature type="domain" description="Teneurin-like YD-shell" evidence="5">
    <location>
        <begin position="1110"/>
        <end position="1400"/>
    </location>
</feature>
<dbReference type="RefSeq" id="WP_196125245.1">
    <property type="nucleotide sequence ID" value="NZ_JADPMR010000004.1"/>
</dbReference>
<organism evidence="6 7">
    <name type="scientific">Vibrio nitrifigilis</name>
    <dbReference type="NCBI Taxonomy" id="2789781"/>
    <lineage>
        <taxon>Bacteria</taxon>
        <taxon>Pseudomonadati</taxon>
        <taxon>Pseudomonadota</taxon>
        <taxon>Gammaproteobacteria</taxon>
        <taxon>Vibrionales</taxon>
        <taxon>Vibrionaceae</taxon>
        <taxon>Vibrio</taxon>
    </lineage>
</organism>
<reference evidence="6 7" key="1">
    <citation type="submission" date="2020-11" db="EMBL/GenBank/DDBJ databases">
        <title>Vibrio nitrifigilis sp. nov., a marine nitrogen-fixing bacterium isolated from the lagoon sediment of an islet inside an atoll.</title>
        <authorList>
            <person name="Wang L.-T."/>
            <person name="Shieh W.Y."/>
        </authorList>
    </citation>
    <scope>NUCLEOTIDE SEQUENCE [LARGE SCALE GENOMIC DNA]</scope>
    <source>
        <strain evidence="6 7">NFV-1</strain>
    </source>
</reference>
<dbReference type="PROSITE" id="PS51996">
    <property type="entry name" value="TR_MART"/>
    <property type="match status" value="1"/>
</dbReference>
<sequence length="1660" mass="187772">MSEQQEFYDYIDKQIKGIPDLLPKYREMTKKWYLKMADEATETMDLPSLFSMDKKLSIGGKTKVVGKDDDNVSTSVTCPLSGELQVTTAYESIYAVPIGSVPVTLKADDGSFTKTITLDAKGQATFTNLTPGKKYNVVINHEPSKSELDALFSHYDALGNDLVSWLDKKWVGFKPQWEKEFSRSTTDDVISLIGKFAEGIWDGLVEFWKGIGDIYDLIKDPVAALKGMEEGAADIIASIKNAADSAPATLEKLMLFASDEAAMFLFINAIITYISMAPMMPFFEELAELGGKAIVNFLLGLLGGVIVSFIATPALGVAYAAFKIVKNISATAWNALKPFINIFDELLTYAKKLVENAGPKYKKIAVNKGGTQEYHNGNIHIKASNKINSEMDDTKATNVVHDESSAPKTENDKPTQKKEETKLDKDPISMATGEELLSVVDGELIGLLPFSWERLYRTSAVEHNLGIGFGWTHPLAHSLRVDGDELVWKDSESKLTRFPKPTKQLPAVTNIVAGSAIFLDSDDNIVVIADSKQYVFELDGDSGRLITIRDKYNHQLRIRYDKHQRPVEVGGDTNVKYVLTYTDASLIQQVDLYACQANTTEWRLAQTQVRYSYNEHQQLIAAMNANGEVEKYTYDELHVIQSRELAGGATFYWDWEGVGKDVRAIRQYSNLANVDTKYEWDDASNTVTLTNSNGTQQVYQHDNNARLVRELDASGGEYLKEYDEKGRLTAEIDALGNKTEFAYNKKGEMIAKVDPNGLVTEFSYHKSLLTEVVQDKAKWRYRHDDFGNVTEKVNPLGHTTCYRYNEHGLIDKITYADGSVHKLVWNLNGHLIEELTPQGETIRYRYDVMGRLRYRQDSMGVSEMHYDPVGRLLKHVLPGGHVRTYQYNAYSKVTQQTDEQGRKTEFEYAWPNHQVTRRVNPDGSSIRYAYNNRFNFLSEIVNERGEHYHIEYAPTGHVSREVTFDGREFRYEYDAHTQLIAKIEVGSEGTELITQYQYDALGNVVLKTLPDESEVHYSYDDHGRLTQVDDGQWPLAYRYNLLGQLEAEHQGWASQGYRYNPMGQLSAMLLPDGQVVEYQFAKGQVQQVNLNGEKLTTHHYKANGLETSRQQGSLNSQFLYDDMGRLLEHTSHQQAQLKLRRRYEYSQAGNLTKIEDAQRGQTEYEYDPLDRLTSVRGVINETFMHDPAGNLLLDRKANVEGNKLLFQGDKHYQYDEFGNLVRESRGYGGKLVTDYEYDAQHRLIKVTKPDGTVATYQYDAFGRRIEKSVTDKIGQNKTTEFLWQGNKLLAESSQESYQTYLYEYGSFRPLALITGEGAQQAQAYFYHLDQVGTPLEITDVEGEIAWAVDYQAYGNVARERVRVVNSPLRFQGQYFDEETGLHYNRHRYYSPETGRFITVDPIGLAGGLNNYQYVKNPTGWVDPLGLQQIPGNSPEDDLPASELKNPSRFDFEVNSQGIPVAYLDEVSNAMGISREALEAKYTALGNTGADYNKLIREYVDSNPYGVNLKEAHVIMGYTTNFFQKALNQRIFSGDILSKGETSLINSINSALDKLPSTKGTFYRGLGDVPDWFDEKYSTLGKVHETHFSSVSKELSSNYPSNKVMVFESDEVKDISALAMDTNFAEYIGQTPTESEFIIPANSRFLVTKNTGKYIYLRSVK</sequence>
<dbReference type="InterPro" id="IPR045351">
    <property type="entry name" value="DUF6531"/>
</dbReference>
<comment type="caution">
    <text evidence="6">The sequence shown here is derived from an EMBL/GenBank/DDBJ whole genome shotgun (WGS) entry which is preliminary data.</text>
</comment>
<dbReference type="InterPro" id="IPR006530">
    <property type="entry name" value="YD"/>
</dbReference>
<dbReference type="Pfam" id="PF20148">
    <property type="entry name" value="DUF6531"/>
    <property type="match status" value="1"/>
</dbReference>
<dbReference type="InterPro" id="IPR022385">
    <property type="entry name" value="Rhs_assc_core"/>
</dbReference>
<dbReference type="EMBL" id="JADPMR010000004">
    <property type="protein sequence ID" value="MBF9003329.1"/>
    <property type="molecule type" value="Genomic_DNA"/>
</dbReference>
<evidence type="ECO:0000313" key="6">
    <source>
        <dbReference type="EMBL" id="MBF9003329.1"/>
    </source>
</evidence>
<feature type="domain" description="Teneurin-like YD-shell" evidence="5">
    <location>
        <begin position="678"/>
        <end position="876"/>
    </location>
</feature>
<dbReference type="InterPro" id="IPR056823">
    <property type="entry name" value="TEN-like_YD-shell"/>
</dbReference>
<dbReference type="PRINTS" id="PR00394">
    <property type="entry name" value="RHSPROTEIN"/>
</dbReference>
<dbReference type="Pfam" id="PF25023">
    <property type="entry name" value="TEN_YD-shell"/>
    <property type="match status" value="3"/>
</dbReference>
<keyword evidence="3" id="KW-0472">Membrane</keyword>
<keyword evidence="1" id="KW-0677">Repeat</keyword>
<dbReference type="InterPro" id="IPR050708">
    <property type="entry name" value="T6SS_VgrG/RHS"/>
</dbReference>
<feature type="domain" description="Teneurin-like YD-shell" evidence="5">
    <location>
        <begin position="884"/>
        <end position="1040"/>
    </location>
</feature>
<dbReference type="NCBIfam" id="TIGR01643">
    <property type="entry name" value="YD_repeat_2x"/>
    <property type="match status" value="6"/>
</dbReference>
<evidence type="ECO:0000259" key="5">
    <source>
        <dbReference type="Pfam" id="PF25023"/>
    </source>
</evidence>
<proteinExistence type="predicted"/>
<dbReference type="NCBIfam" id="TIGR03696">
    <property type="entry name" value="Rhs_assc_core"/>
    <property type="match status" value="1"/>
</dbReference>
<dbReference type="PANTHER" id="PTHR32305">
    <property type="match status" value="1"/>
</dbReference>
<feature type="transmembrane region" description="Helical" evidence="3">
    <location>
        <begin position="295"/>
        <end position="322"/>
    </location>
</feature>
<evidence type="ECO:0000313" key="7">
    <source>
        <dbReference type="Proteomes" id="UP000597206"/>
    </source>
</evidence>
<keyword evidence="3" id="KW-0812">Transmembrane</keyword>
<feature type="transmembrane region" description="Helical" evidence="3">
    <location>
        <begin position="261"/>
        <end position="283"/>
    </location>
</feature>
<evidence type="ECO:0000256" key="3">
    <source>
        <dbReference type="SAM" id="Phobius"/>
    </source>
</evidence>
<dbReference type="InterPro" id="IPR013783">
    <property type="entry name" value="Ig-like_fold"/>
</dbReference>
<dbReference type="Gene3D" id="2.60.40.10">
    <property type="entry name" value="Immunoglobulins"/>
    <property type="match status" value="1"/>
</dbReference>
<evidence type="ECO:0000256" key="2">
    <source>
        <dbReference type="SAM" id="MobiDB-lite"/>
    </source>
</evidence>
<dbReference type="Proteomes" id="UP000597206">
    <property type="component" value="Unassembled WGS sequence"/>
</dbReference>
<feature type="region of interest" description="Disordered" evidence="2">
    <location>
        <begin position="398"/>
        <end position="427"/>
    </location>
</feature>
<gene>
    <name evidence="6" type="ORF">I1A42_22885</name>
</gene>
<dbReference type="PANTHER" id="PTHR32305:SF15">
    <property type="entry name" value="PROTEIN RHSA-RELATED"/>
    <property type="match status" value="1"/>
</dbReference>
<feature type="domain" description="DUF6531" evidence="4">
    <location>
        <begin position="426"/>
        <end position="498"/>
    </location>
</feature>
<name>A0ABS0GLH6_9VIBR</name>
<dbReference type="Gene3D" id="2.180.10.10">
    <property type="entry name" value="RHS repeat-associated core"/>
    <property type="match status" value="2"/>
</dbReference>
<keyword evidence="3" id="KW-1133">Transmembrane helix</keyword>
<evidence type="ECO:0000256" key="1">
    <source>
        <dbReference type="ARBA" id="ARBA00022737"/>
    </source>
</evidence>